<accession>A0ABT2HYG6</accession>
<protein>
    <submittedName>
        <fullName evidence="4">Alpha/beta hydrolase</fullName>
    </submittedName>
</protein>
<keyword evidence="1 4" id="KW-0378">Hydrolase</keyword>
<feature type="domain" description="Peptidase S9 prolyl oligopeptidase catalytic" evidence="3">
    <location>
        <begin position="210"/>
        <end position="389"/>
    </location>
</feature>
<dbReference type="PANTHER" id="PTHR48081">
    <property type="entry name" value="AB HYDROLASE SUPERFAMILY PROTEIN C4A8.06C"/>
    <property type="match status" value="1"/>
</dbReference>
<dbReference type="InterPro" id="IPR050300">
    <property type="entry name" value="GDXG_lipolytic_enzyme"/>
</dbReference>
<dbReference type="GO" id="GO:0016787">
    <property type="term" value="F:hydrolase activity"/>
    <property type="evidence" value="ECO:0007669"/>
    <property type="project" value="UniProtKB-KW"/>
</dbReference>
<keyword evidence="2" id="KW-0472">Membrane</keyword>
<evidence type="ECO:0000256" key="2">
    <source>
        <dbReference type="SAM" id="Phobius"/>
    </source>
</evidence>
<evidence type="ECO:0000313" key="5">
    <source>
        <dbReference type="Proteomes" id="UP001525379"/>
    </source>
</evidence>
<dbReference type="RefSeq" id="WP_241179617.1">
    <property type="nucleotide sequence ID" value="NZ_JAFDPW010000001.1"/>
</dbReference>
<dbReference type="EMBL" id="JALXSQ010000038">
    <property type="protein sequence ID" value="MCT2043360.1"/>
    <property type="molecule type" value="Genomic_DNA"/>
</dbReference>
<feature type="transmembrane region" description="Helical" evidence="2">
    <location>
        <begin position="20"/>
        <end position="46"/>
    </location>
</feature>
<dbReference type="Pfam" id="PF00326">
    <property type="entry name" value="Peptidase_S9"/>
    <property type="match status" value="1"/>
</dbReference>
<gene>
    <name evidence="4" type="ORF">M3D15_08480</name>
</gene>
<reference evidence="4 5" key="1">
    <citation type="submission" date="2022-04" db="EMBL/GenBank/DDBJ databases">
        <title>Human microbiome associated bacterial genomes.</title>
        <authorList>
            <person name="Sandstrom S."/>
            <person name="Salamzade R."/>
            <person name="Kalan L.R."/>
        </authorList>
    </citation>
    <scope>NUCLEOTIDE SEQUENCE [LARGE SCALE GENOMIC DNA]</scope>
    <source>
        <strain evidence="5">p3-SID1799</strain>
    </source>
</reference>
<evidence type="ECO:0000313" key="4">
    <source>
        <dbReference type="EMBL" id="MCT2043360.1"/>
    </source>
</evidence>
<comment type="caution">
    <text evidence="4">The sequence shown here is derived from an EMBL/GenBank/DDBJ whole genome shotgun (WGS) entry which is preliminary data.</text>
</comment>
<dbReference type="Gene3D" id="3.40.50.1820">
    <property type="entry name" value="alpha/beta hydrolase"/>
    <property type="match status" value="1"/>
</dbReference>
<sequence length="398" mass="44697">MSEPQRHCASTIASALKVTSWALLGALITLGAVTVTSTVTAARAIVRPAKRKREPVRVMRADEQTHTLTTRAVVEARAPGSYTVLYRDGVALLGDIVEQTRRSVTRRVVAWNGAAPWDAQWVRYTSAPELTHTELEIPVEDVEIATELGALPAWLFPQASSNDDWAIHVHGRGASRREPLRGVRQAHREGWTSLVISYRNDADWRPSADGRYGLGLTEAQDVAAALRYARSHGATRIMLVGWSMGGAAVLATLLDGDAEDVVAIMLESPVTSWLDVFRFEAREIGLLPWIAPLAWRLLRSPLAPLTTGVADPLELERLEVHERGDELRVPILILHSKQDRVVPYRSSRRLHRLRPELVQLEIFPRGLHTRLWNDDPTRWNDVVRAWFRRHRCPSQAER</sequence>
<evidence type="ECO:0000256" key="1">
    <source>
        <dbReference type="ARBA" id="ARBA00022801"/>
    </source>
</evidence>
<dbReference type="Proteomes" id="UP001525379">
    <property type="component" value="Unassembled WGS sequence"/>
</dbReference>
<evidence type="ECO:0000259" key="3">
    <source>
        <dbReference type="Pfam" id="PF00326"/>
    </source>
</evidence>
<keyword evidence="2" id="KW-0812">Transmembrane</keyword>
<dbReference type="InterPro" id="IPR029058">
    <property type="entry name" value="AB_hydrolase_fold"/>
</dbReference>
<name>A0ABT2HYG6_9MICO</name>
<keyword evidence="2" id="KW-1133">Transmembrane helix</keyword>
<dbReference type="InterPro" id="IPR001375">
    <property type="entry name" value="Peptidase_S9_cat"/>
</dbReference>
<proteinExistence type="predicted"/>
<keyword evidence="5" id="KW-1185">Reference proteome</keyword>
<organism evidence="4 5">
    <name type="scientific">Pseudoclavibacter albus</name>
    <dbReference type="NCBI Taxonomy" id="272241"/>
    <lineage>
        <taxon>Bacteria</taxon>
        <taxon>Bacillati</taxon>
        <taxon>Actinomycetota</taxon>
        <taxon>Actinomycetes</taxon>
        <taxon>Micrococcales</taxon>
        <taxon>Microbacteriaceae</taxon>
        <taxon>Pseudoclavibacter</taxon>
    </lineage>
</organism>
<dbReference type="SUPFAM" id="SSF53474">
    <property type="entry name" value="alpha/beta-Hydrolases"/>
    <property type="match status" value="1"/>
</dbReference>